<dbReference type="VEuPathDB" id="GiardiaDB:SS50377_23644"/>
<dbReference type="EMBL" id="AUWU02000004">
    <property type="protein sequence ID" value="KAH0573709.1"/>
    <property type="molecule type" value="Genomic_DNA"/>
</dbReference>
<organism evidence="1">
    <name type="scientific">Spironucleus salmonicida</name>
    <dbReference type="NCBI Taxonomy" id="348837"/>
    <lineage>
        <taxon>Eukaryota</taxon>
        <taxon>Metamonada</taxon>
        <taxon>Diplomonadida</taxon>
        <taxon>Hexamitidae</taxon>
        <taxon>Hexamitinae</taxon>
        <taxon>Spironucleus</taxon>
    </lineage>
</organism>
<dbReference type="AlphaFoldDB" id="V6LWK1"/>
<accession>V6LWK1</accession>
<reference evidence="2" key="2">
    <citation type="submission" date="2020-12" db="EMBL/GenBank/DDBJ databases">
        <title>New Spironucleus salmonicida genome in near-complete chromosomes.</title>
        <authorList>
            <person name="Xu F."/>
            <person name="Kurt Z."/>
            <person name="Jimenez-Gonzalez A."/>
            <person name="Astvaldsson A."/>
            <person name="Andersson J.O."/>
            <person name="Svard S.G."/>
        </authorList>
    </citation>
    <scope>NUCLEOTIDE SEQUENCE</scope>
    <source>
        <strain evidence="2">ATCC 50377</strain>
    </source>
</reference>
<evidence type="ECO:0000313" key="3">
    <source>
        <dbReference type="Proteomes" id="UP000018208"/>
    </source>
</evidence>
<gene>
    <name evidence="1" type="ORF">SS50377_11240</name>
    <name evidence="2" type="ORF">SS50377_23644</name>
</gene>
<name>V6LWK1_9EUKA</name>
<sequence length="212" mass="24445">MMRDSEKDQKVFAALKYTLIHYFGFAENIISTPSDLVSVYELNKRLVSKQKGVMEYTSTVLQDCFNLPMSAKQLSHYYAKTFSKHGKLLTVSKSGKVDKLREIIRLGFPGRRKCELVTDCMTELENQYAKSAVEGFVYREWKSLEDCKGNYIQQPLISQKSDRLFKDEVYLREDTFTPLCSQILDKSSSEKYSPSTRSFALDLLVTCVRGFE</sequence>
<keyword evidence="3" id="KW-1185">Reference proteome</keyword>
<protein>
    <submittedName>
        <fullName evidence="1">Uncharacterized protein</fullName>
    </submittedName>
</protein>
<evidence type="ECO:0000313" key="2">
    <source>
        <dbReference type="EMBL" id="KAH0573709.1"/>
    </source>
</evidence>
<dbReference type="Proteomes" id="UP000018208">
    <property type="component" value="Unassembled WGS sequence"/>
</dbReference>
<reference evidence="1 2" key="1">
    <citation type="journal article" date="2014" name="PLoS Genet.">
        <title>The Genome of Spironucleus salmonicida Highlights a Fish Pathogen Adapted to Fluctuating Environments.</title>
        <authorList>
            <person name="Xu F."/>
            <person name="Jerlstrom-Hultqvist J."/>
            <person name="Einarsson E."/>
            <person name="Astvaldsson A."/>
            <person name="Svard S.G."/>
            <person name="Andersson J.O."/>
        </authorList>
    </citation>
    <scope>NUCLEOTIDE SEQUENCE</scope>
    <source>
        <strain evidence="2">ATCC 50377</strain>
    </source>
</reference>
<proteinExistence type="predicted"/>
<dbReference type="EMBL" id="KI545981">
    <property type="protein sequence ID" value="EST48628.1"/>
    <property type="molecule type" value="Genomic_DNA"/>
</dbReference>
<evidence type="ECO:0000313" key="1">
    <source>
        <dbReference type="EMBL" id="EST48628.1"/>
    </source>
</evidence>